<feature type="domain" description="UmuC" evidence="1">
    <location>
        <begin position="45"/>
        <end position="117"/>
    </location>
</feature>
<keyword evidence="3" id="KW-1185">Reference proteome</keyword>
<proteinExistence type="predicted"/>
<dbReference type="GO" id="GO:0003887">
    <property type="term" value="F:DNA-directed DNA polymerase activity"/>
    <property type="evidence" value="ECO:0007669"/>
    <property type="project" value="InterPro"/>
</dbReference>
<reference evidence="2" key="1">
    <citation type="thesis" date="2021" institute="BYU ScholarsArchive" country="Provo, UT, USA">
        <title>Applications of and Algorithms for Genome Assembly and Genomic Analyses with an Emphasis on Marine Teleosts.</title>
        <authorList>
            <person name="Pickett B.D."/>
        </authorList>
    </citation>
    <scope>NUCLEOTIDE SEQUENCE</scope>
    <source>
        <strain evidence="2">HI-2016</strain>
    </source>
</reference>
<dbReference type="PANTHER" id="PTHR46404:SF1">
    <property type="entry name" value="DNA POLYMERASE IOTA"/>
    <property type="match status" value="1"/>
</dbReference>
<dbReference type="SUPFAM" id="SSF56672">
    <property type="entry name" value="DNA/RNA polymerases"/>
    <property type="match status" value="1"/>
</dbReference>
<dbReference type="Gene3D" id="3.40.1170.60">
    <property type="match status" value="1"/>
</dbReference>
<dbReference type="PROSITE" id="PS50173">
    <property type="entry name" value="UMUC"/>
    <property type="match status" value="1"/>
</dbReference>
<dbReference type="GO" id="GO:0006281">
    <property type="term" value="P:DNA repair"/>
    <property type="evidence" value="ECO:0007669"/>
    <property type="project" value="InterPro"/>
</dbReference>
<dbReference type="InterPro" id="IPR001126">
    <property type="entry name" value="UmuC"/>
</dbReference>
<dbReference type="Proteomes" id="UP000824540">
    <property type="component" value="Unassembled WGS sequence"/>
</dbReference>
<comment type="caution">
    <text evidence="2">The sequence shown here is derived from an EMBL/GenBank/DDBJ whole genome shotgun (WGS) entry which is preliminary data.</text>
</comment>
<dbReference type="GO" id="GO:0019985">
    <property type="term" value="P:translesion synthesis"/>
    <property type="evidence" value="ECO:0007669"/>
    <property type="project" value="TreeGrafter"/>
</dbReference>
<name>A0A8T2N1F8_9TELE</name>
<dbReference type="OrthoDB" id="447129at2759"/>
<dbReference type="EMBL" id="JAFBMS010000326">
    <property type="protein sequence ID" value="KAG9331532.1"/>
    <property type="molecule type" value="Genomic_DNA"/>
</dbReference>
<dbReference type="Gene3D" id="1.10.150.20">
    <property type="entry name" value="5' to 3' exonuclease, C-terminal subdomain"/>
    <property type="match status" value="1"/>
</dbReference>
<gene>
    <name evidence="2" type="ORF">JZ751_018935</name>
</gene>
<evidence type="ECO:0000313" key="2">
    <source>
        <dbReference type="EMBL" id="KAG9331532.1"/>
    </source>
</evidence>
<protein>
    <recommendedName>
        <fullName evidence="1">UmuC domain-containing protein</fullName>
    </recommendedName>
</protein>
<sequence>MSLVNEDESGWVYQSEDTVQIETSPVNASISSKCRVSGIVQKYIVVTCNYLARAYGVTKLMSVADAKEKCPQLVLVYGEDLDPYREFSYKVTELLEGHCLLVERLGFDENFMDVTDIVDAKLKQEPEGFEFSVNGHIYNQQRVGRSTAQRLKALGLTSVKDLQCFPLASLEKEFGATAAQRLHDLSLGIDKAPVKPSGPPQVQHWRVS</sequence>
<dbReference type="InterPro" id="IPR043502">
    <property type="entry name" value="DNA/RNA_pol_sf"/>
</dbReference>
<accession>A0A8T2N1F8</accession>
<dbReference type="Pfam" id="PF00817">
    <property type="entry name" value="IMS"/>
    <property type="match status" value="1"/>
</dbReference>
<organism evidence="2 3">
    <name type="scientific">Albula glossodonta</name>
    <name type="common">roundjaw bonefish</name>
    <dbReference type="NCBI Taxonomy" id="121402"/>
    <lineage>
        <taxon>Eukaryota</taxon>
        <taxon>Metazoa</taxon>
        <taxon>Chordata</taxon>
        <taxon>Craniata</taxon>
        <taxon>Vertebrata</taxon>
        <taxon>Euteleostomi</taxon>
        <taxon>Actinopterygii</taxon>
        <taxon>Neopterygii</taxon>
        <taxon>Teleostei</taxon>
        <taxon>Albuliformes</taxon>
        <taxon>Albulidae</taxon>
        <taxon>Albula</taxon>
    </lineage>
</organism>
<evidence type="ECO:0000313" key="3">
    <source>
        <dbReference type="Proteomes" id="UP000824540"/>
    </source>
</evidence>
<dbReference type="AlphaFoldDB" id="A0A8T2N1F8"/>
<dbReference type="PANTHER" id="PTHR46404">
    <property type="entry name" value="DNA POLYMERASE IOTA"/>
    <property type="match status" value="1"/>
</dbReference>
<evidence type="ECO:0000259" key="1">
    <source>
        <dbReference type="PROSITE" id="PS50173"/>
    </source>
</evidence>